<dbReference type="HOGENOM" id="CLU_005230_3_0_1"/>
<dbReference type="AlphaFoldDB" id="E3LF97"/>
<evidence type="ECO:0000256" key="7">
    <source>
        <dbReference type="ARBA" id="ARBA00023136"/>
    </source>
</evidence>
<dbReference type="OrthoDB" id="10264220at2759"/>
<evidence type="ECO:0000256" key="5">
    <source>
        <dbReference type="ARBA" id="ARBA00022989"/>
    </source>
</evidence>
<dbReference type="GO" id="GO:0051117">
    <property type="term" value="F:ATPase binding"/>
    <property type="evidence" value="ECO:0007669"/>
    <property type="project" value="TreeGrafter"/>
</dbReference>
<keyword evidence="4" id="KW-0812">Transmembrane</keyword>
<dbReference type="InParanoid" id="E3LF97"/>
<sequence length="367" mass="43047">MGSTHRSENEKRFRIVCSQDSAYQYVAELEEMGLTQFIDLNEDELIFEAPFRKEIIKCEEMEKQISESKILIISVKMFFLISVSIEIQLKRESCHIPDYADHVPTPPQNGVEILHKILNKTEEELNQIRKNISDLYVNHRKLLDLKTILENIPNFGTTQDSYFKVRLEDQQEFLTGVIKSAKKTDFDTFLRRMSRAQIFTKLIPIQKTNSMIEPREKKVFILFFSGDKQREKVKIICEGLHAKCYTIPNSPEDRTEFLKKVTEQSDQMKSVIRNTEDYRGKIMRSVGRNVVKWRIMNQKMEKIFHIVNMFHLDSDRNCLIGECWTTEAESDNIRNVLKTASLKLEGSKCPVFEEIKIQEDEEASIKM</sequence>
<dbReference type="PANTHER" id="PTHR11629">
    <property type="entry name" value="VACUOLAR PROTON ATPASES"/>
    <property type="match status" value="1"/>
</dbReference>
<accession>E3LF97</accession>
<keyword evidence="9" id="KW-0175">Coiled coil</keyword>
<reference evidence="10" key="1">
    <citation type="submission" date="2007-07" db="EMBL/GenBank/DDBJ databases">
        <title>PCAP assembly of the Caenorhabditis remanei genome.</title>
        <authorList>
            <consortium name="The Caenorhabditis remanei Sequencing Consortium"/>
            <person name="Wilson R.K."/>
        </authorList>
    </citation>
    <scope>NUCLEOTIDE SEQUENCE [LARGE SCALE GENOMIC DNA]</scope>
    <source>
        <strain evidence="10">PB4641</strain>
    </source>
</reference>
<dbReference type="GO" id="GO:0007035">
    <property type="term" value="P:vacuolar acidification"/>
    <property type="evidence" value="ECO:0007669"/>
    <property type="project" value="TreeGrafter"/>
</dbReference>
<dbReference type="PANTHER" id="PTHR11629:SF58">
    <property type="entry name" value="V-TYPE PROTON ATPASE 116 KDA SUBUNIT A 3"/>
    <property type="match status" value="1"/>
</dbReference>
<dbReference type="eggNOG" id="KOG2189">
    <property type="taxonomic scope" value="Eukaryota"/>
</dbReference>
<dbReference type="GO" id="GO:0033179">
    <property type="term" value="C:proton-transporting V-type ATPase, V0 domain"/>
    <property type="evidence" value="ECO:0007669"/>
    <property type="project" value="InterPro"/>
</dbReference>
<dbReference type="GO" id="GO:0046961">
    <property type="term" value="F:proton-transporting ATPase activity, rotational mechanism"/>
    <property type="evidence" value="ECO:0007669"/>
    <property type="project" value="InterPro"/>
</dbReference>
<evidence type="ECO:0000256" key="1">
    <source>
        <dbReference type="ARBA" id="ARBA00004141"/>
    </source>
</evidence>
<comment type="similarity">
    <text evidence="2 8">Belongs to the V-ATPase 116 kDa subunit family.</text>
</comment>
<dbReference type="STRING" id="31234.E3LF97"/>
<feature type="coiled-coil region" evidence="9">
    <location>
        <begin position="111"/>
        <end position="138"/>
    </location>
</feature>
<dbReference type="GO" id="GO:0016471">
    <property type="term" value="C:vacuolar proton-transporting V-type ATPase complex"/>
    <property type="evidence" value="ECO:0007669"/>
    <property type="project" value="TreeGrafter"/>
</dbReference>
<gene>
    <name evidence="10" type="ORF">CRE_01752</name>
</gene>
<keyword evidence="3 8" id="KW-0813">Transport</keyword>
<name>E3LF97_CAERE</name>
<comment type="function">
    <text evidence="8">Essential component of the vacuolar proton pump (V-ATPase), a multimeric enzyme that catalyzes the translocation of protons across the membranes. Required for assembly and activity of the V-ATPase.</text>
</comment>
<organism evidence="11">
    <name type="scientific">Caenorhabditis remanei</name>
    <name type="common">Caenorhabditis vulgaris</name>
    <dbReference type="NCBI Taxonomy" id="31234"/>
    <lineage>
        <taxon>Eukaryota</taxon>
        <taxon>Metazoa</taxon>
        <taxon>Ecdysozoa</taxon>
        <taxon>Nematoda</taxon>
        <taxon>Chromadorea</taxon>
        <taxon>Rhabditida</taxon>
        <taxon>Rhabditina</taxon>
        <taxon>Rhabditomorpha</taxon>
        <taxon>Rhabditoidea</taxon>
        <taxon>Rhabditidae</taxon>
        <taxon>Peloderinae</taxon>
        <taxon>Caenorhabditis</taxon>
    </lineage>
</organism>
<keyword evidence="6 8" id="KW-0406">Ion transport</keyword>
<evidence type="ECO:0000256" key="3">
    <source>
        <dbReference type="ARBA" id="ARBA00022448"/>
    </source>
</evidence>
<evidence type="ECO:0000256" key="2">
    <source>
        <dbReference type="ARBA" id="ARBA00009904"/>
    </source>
</evidence>
<dbReference type="InterPro" id="IPR002490">
    <property type="entry name" value="V-ATPase_116kDa_su"/>
</dbReference>
<dbReference type="EMBL" id="DS268408">
    <property type="protein sequence ID" value="EFO85922.1"/>
    <property type="molecule type" value="Genomic_DNA"/>
</dbReference>
<evidence type="ECO:0000256" key="6">
    <source>
        <dbReference type="ARBA" id="ARBA00023065"/>
    </source>
</evidence>
<keyword evidence="11" id="KW-1185">Reference proteome</keyword>
<keyword evidence="8" id="KW-0375">Hydrogen ion transport</keyword>
<dbReference type="OMA" id="ATHENPP"/>
<dbReference type="Pfam" id="PF01496">
    <property type="entry name" value="V_ATPase_I"/>
    <property type="match status" value="1"/>
</dbReference>
<protein>
    <recommendedName>
        <fullName evidence="8">V-type proton ATPase subunit a</fullName>
    </recommendedName>
</protein>
<evidence type="ECO:0000313" key="10">
    <source>
        <dbReference type="EMBL" id="EFO85922.1"/>
    </source>
</evidence>
<dbReference type="GO" id="GO:0005886">
    <property type="term" value="C:plasma membrane"/>
    <property type="evidence" value="ECO:0007669"/>
    <property type="project" value="TreeGrafter"/>
</dbReference>
<dbReference type="Proteomes" id="UP000008281">
    <property type="component" value="Unassembled WGS sequence"/>
</dbReference>
<evidence type="ECO:0000256" key="9">
    <source>
        <dbReference type="SAM" id="Coils"/>
    </source>
</evidence>
<keyword evidence="5" id="KW-1133">Transmembrane helix</keyword>
<keyword evidence="7" id="KW-0472">Membrane</keyword>
<evidence type="ECO:0000313" key="11">
    <source>
        <dbReference type="Proteomes" id="UP000008281"/>
    </source>
</evidence>
<comment type="subcellular location">
    <subcellularLocation>
        <location evidence="1">Membrane</location>
        <topology evidence="1">Multi-pass membrane protein</topology>
    </subcellularLocation>
</comment>
<evidence type="ECO:0000256" key="8">
    <source>
        <dbReference type="RuleBase" id="RU361189"/>
    </source>
</evidence>
<proteinExistence type="inferred from homology"/>
<evidence type="ECO:0000256" key="4">
    <source>
        <dbReference type="ARBA" id="ARBA00022692"/>
    </source>
</evidence>